<organism evidence="2 3">
    <name type="scientific">Desulfomonile tiedjei</name>
    <dbReference type="NCBI Taxonomy" id="2358"/>
    <lineage>
        <taxon>Bacteria</taxon>
        <taxon>Pseudomonadati</taxon>
        <taxon>Thermodesulfobacteriota</taxon>
        <taxon>Desulfomonilia</taxon>
        <taxon>Desulfomonilales</taxon>
        <taxon>Desulfomonilaceae</taxon>
        <taxon>Desulfomonile</taxon>
    </lineage>
</organism>
<dbReference type="Gene3D" id="3.40.190.10">
    <property type="entry name" value="Periplasmic binding protein-like II"/>
    <property type="match status" value="1"/>
</dbReference>
<sequence length="110" mass="11873">MQRGFATAVFAFLLCFTTFSSSMADLKQIKERGVIKHLGVPYAHFVTGSGDGLDVEIVKLYAKEIGVAYEYVQSSWATVISDVSGKKVLPQGDDVDIIGEAQINGEIIGN</sequence>
<gene>
    <name evidence="2" type="ORF">HY912_07305</name>
</gene>
<keyword evidence="1" id="KW-0732">Signal</keyword>
<feature type="signal peptide" evidence="1">
    <location>
        <begin position="1"/>
        <end position="24"/>
    </location>
</feature>
<reference evidence="2" key="1">
    <citation type="submission" date="2020-07" db="EMBL/GenBank/DDBJ databases">
        <title>Huge and variable diversity of episymbiotic CPR bacteria and DPANN archaea in groundwater ecosystems.</title>
        <authorList>
            <person name="He C.Y."/>
            <person name="Keren R."/>
            <person name="Whittaker M."/>
            <person name="Farag I.F."/>
            <person name="Doudna J."/>
            <person name="Cate J.H.D."/>
            <person name="Banfield J.F."/>
        </authorList>
    </citation>
    <scope>NUCLEOTIDE SEQUENCE</scope>
    <source>
        <strain evidence="2">NC_groundwater_1664_Pr3_B-0.1um_52_9</strain>
    </source>
</reference>
<name>A0A9D6Z2Z0_9BACT</name>
<protein>
    <recommendedName>
        <fullName evidence="4">Transporter substrate-binding domain-containing protein</fullName>
    </recommendedName>
</protein>
<evidence type="ECO:0000313" key="3">
    <source>
        <dbReference type="Proteomes" id="UP000807825"/>
    </source>
</evidence>
<accession>A0A9D6Z2Z0</accession>
<dbReference type="EMBL" id="JACRDE010000202">
    <property type="protein sequence ID" value="MBI5249285.1"/>
    <property type="molecule type" value="Genomic_DNA"/>
</dbReference>
<dbReference type="Proteomes" id="UP000807825">
    <property type="component" value="Unassembled WGS sequence"/>
</dbReference>
<evidence type="ECO:0000313" key="2">
    <source>
        <dbReference type="EMBL" id="MBI5249285.1"/>
    </source>
</evidence>
<feature type="chain" id="PRO_5039569605" description="Transporter substrate-binding domain-containing protein" evidence="1">
    <location>
        <begin position="25"/>
        <end position="110"/>
    </location>
</feature>
<dbReference type="AlphaFoldDB" id="A0A9D6Z2Z0"/>
<proteinExistence type="predicted"/>
<evidence type="ECO:0008006" key="4">
    <source>
        <dbReference type="Google" id="ProtNLM"/>
    </source>
</evidence>
<comment type="caution">
    <text evidence="2">The sequence shown here is derived from an EMBL/GenBank/DDBJ whole genome shotgun (WGS) entry which is preliminary data.</text>
</comment>
<evidence type="ECO:0000256" key="1">
    <source>
        <dbReference type="SAM" id="SignalP"/>
    </source>
</evidence>
<dbReference type="SUPFAM" id="SSF53850">
    <property type="entry name" value="Periplasmic binding protein-like II"/>
    <property type="match status" value="1"/>
</dbReference>